<dbReference type="PANTHER" id="PTHR42953">
    <property type="entry name" value="HIGH-AFFINITY ZINC UPTAKE SYSTEM PROTEIN ZNUA-RELATED"/>
    <property type="match status" value="1"/>
</dbReference>
<sequence length="312" mass="34462">MPRRFRLIRFFFCVSLIGGLFWTSVTRAEINIFATVPEWGALAQELGGDKVKVFVATVAAQDPHHIQARPALISRARNAQLLISTGADLEVGWLPIVQRDSGNPAIQPGQPGEFVASKFVTLRDIPKSIDRSMGDVHAEGNPHIQTDPRLLMPVAKALSARMIDLDPDNRSYFESRLNQFIESWQANLKRWDSEAAPLRGVKIWAQHDGFPYMNDWLGLAQVGTLEPKPGVEPSVAYLTQVLARQKTEHARMIVVAAYLSASPSKWLSEKTGLPVATLPFTVGGSSDAKSLTALYDDTVNRLLKALQQSPKN</sequence>
<dbReference type="EMBL" id="JAAGRN010000007">
    <property type="protein sequence ID" value="NDY83752.1"/>
    <property type="molecule type" value="Genomic_DNA"/>
</dbReference>
<dbReference type="GO" id="GO:0046872">
    <property type="term" value="F:metal ion binding"/>
    <property type="evidence" value="ECO:0007669"/>
    <property type="project" value="InterPro"/>
</dbReference>
<reference evidence="1" key="1">
    <citation type="submission" date="2020-02" db="EMBL/GenBank/DDBJ databases">
        <authorList>
            <person name="Chen W.-M."/>
        </authorList>
    </citation>
    <scope>NUCLEOTIDE SEQUENCE</scope>
    <source>
        <strain evidence="1">NBD-18</strain>
    </source>
</reference>
<dbReference type="SUPFAM" id="SSF53807">
    <property type="entry name" value="Helical backbone' metal receptor"/>
    <property type="match status" value="1"/>
</dbReference>
<dbReference type="InterPro" id="IPR050492">
    <property type="entry name" value="Bact_metal-bind_prot9"/>
</dbReference>
<gene>
    <name evidence="1" type="ORF">G3I67_10955</name>
</gene>
<dbReference type="InterPro" id="IPR006127">
    <property type="entry name" value="ZnuA-like"/>
</dbReference>
<dbReference type="PANTHER" id="PTHR42953:SF2">
    <property type="entry name" value="ADHESION PROTEIN"/>
    <property type="match status" value="1"/>
</dbReference>
<dbReference type="Gene3D" id="3.40.50.1980">
    <property type="entry name" value="Nitrogenase molybdenum iron protein domain"/>
    <property type="match status" value="2"/>
</dbReference>
<comment type="caution">
    <text evidence="1">The sequence shown here is derived from an EMBL/GenBank/DDBJ whole genome shotgun (WGS) entry which is preliminary data.</text>
</comment>
<name>A0A6B2R0G5_9BURK</name>
<dbReference type="RefSeq" id="WP_163655279.1">
    <property type="nucleotide sequence ID" value="NZ_JAAGRN010000007.1"/>
</dbReference>
<accession>A0A6B2R0G5</accession>
<protein>
    <submittedName>
        <fullName evidence="1">Zinc ABC transporter solute-binding protein</fullName>
    </submittedName>
</protein>
<evidence type="ECO:0000313" key="1">
    <source>
        <dbReference type="EMBL" id="NDY83752.1"/>
    </source>
</evidence>
<dbReference type="AlphaFoldDB" id="A0A6B2R0G5"/>
<dbReference type="GO" id="GO:0030001">
    <property type="term" value="P:metal ion transport"/>
    <property type="evidence" value="ECO:0007669"/>
    <property type="project" value="InterPro"/>
</dbReference>
<proteinExistence type="predicted"/>
<dbReference type="Pfam" id="PF01297">
    <property type="entry name" value="ZnuA"/>
    <property type="match status" value="1"/>
</dbReference>
<organism evidence="1">
    <name type="scientific">Sheuella amnicola</name>
    <dbReference type="NCBI Taxonomy" id="2707330"/>
    <lineage>
        <taxon>Bacteria</taxon>
        <taxon>Pseudomonadati</taxon>
        <taxon>Pseudomonadota</taxon>
        <taxon>Betaproteobacteria</taxon>
        <taxon>Burkholderiales</taxon>
        <taxon>Alcaligenaceae</taxon>
        <taxon>Sheuella</taxon>
    </lineage>
</organism>